<gene>
    <name evidence="2" type="ORF">Mal64_32790</name>
</gene>
<name>A0A5C5ZKP6_9BACT</name>
<dbReference type="AlphaFoldDB" id="A0A5C5ZKP6"/>
<feature type="region of interest" description="Disordered" evidence="1">
    <location>
        <begin position="254"/>
        <end position="276"/>
    </location>
</feature>
<protein>
    <submittedName>
        <fullName evidence="2">Uncharacterized protein</fullName>
    </submittedName>
</protein>
<evidence type="ECO:0000313" key="2">
    <source>
        <dbReference type="EMBL" id="TWT87736.1"/>
    </source>
</evidence>
<sequence length="530" mass="55501">MRLAAAIVLVCVTTGSGCRGVLHSASTVASNVVDRPAEKPRAPLPPPGSAAAATQQVSYGQTADLAAAAPTPPVYGPPPELSEAEAMQRILPQVIELGQQNPAAQQALLEKLRQVEPSLWELTAQQHVATLAYNSQLNGASGPGNPTKVDSDVRLASRPTAPNTVQPPTGQPQSPAGQSLSPSGLNAQPRQAAPAASATSPGTAPPAFGAPPLRHGAEAHSPSAATPQVIENRFALDAPEPGGPASPAIQLVSATSPADRHTLDPSDPYPGREAGLSAGRATAKGLYSESAPADGAMWRSSLDATILQLESAAPESPQDTNEALLQARLRLLQLVAGRQGEAVAPIDGLSSTEQAYWSKQLFALSTMLDSEAQPDARRRAAAAGLHLNAAQAELGQLGSLRIRNLTLCDEIYGFGAYEPAVRAEFAPGDQMRVYAEIDNYRSVSTEQGMRTAVATSYRLVNAAGLLVDSDEFSRVEDHCLTRRRDFHIQYGVPLPAELTPGTYRLELTLTDLLGDKIATDAVPLQVVASR</sequence>
<comment type="caution">
    <text evidence="2">The sequence shown here is derived from an EMBL/GenBank/DDBJ whole genome shotgun (WGS) entry which is preliminary data.</text>
</comment>
<proteinExistence type="predicted"/>
<evidence type="ECO:0000313" key="3">
    <source>
        <dbReference type="Proteomes" id="UP000315440"/>
    </source>
</evidence>
<evidence type="ECO:0000256" key="1">
    <source>
        <dbReference type="SAM" id="MobiDB-lite"/>
    </source>
</evidence>
<keyword evidence="3" id="KW-1185">Reference proteome</keyword>
<reference evidence="2 3" key="1">
    <citation type="submission" date="2019-02" db="EMBL/GenBank/DDBJ databases">
        <title>Deep-cultivation of Planctomycetes and their phenomic and genomic characterization uncovers novel biology.</title>
        <authorList>
            <person name="Wiegand S."/>
            <person name="Jogler M."/>
            <person name="Boedeker C."/>
            <person name="Pinto D."/>
            <person name="Vollmers J."/>
            <person name="Rivas-Marin E."/>
            <person name="Kohn T."/>
            <person name="Peeters S.H."/>
            <person name="Heuer A."/>
            <person name="Rast P."/>
            <person name="Oberbeckmann S."/>
            <person name="Bunk B."/>
            <person name="Jeske O."/>
            <person name="Meyerdierks A."/>
            <person name="Storesund J.E."/>
            <person name="Kallscheuer N."/>
            <person name="Luecker S."/>
            <person name="Lage O.M."/>
            <person name="Pohl T."/>
            <person name="Merkel B.J."/>
            <person name="Hornburger P."/>
            <person name="Mueller R.-W."/>
            <person name="Bruemmer F."/>
            <person name="Labrenz M."/>
            <person name="Spormann A.M."/>
            <person name="Op Den Camp H."/>
            <person name="Overmann J."/>
            <person name="Amann R."/>
            <person name="Jetten M.S.M."/>
            <person name="Mascher T."/>
            <person name="Medema M.H."/>
            <person name="Devos D.P."/>
            <person name="Kaster A.-K."/>
            <person name="Ovreas L."/>
            <person name="Rohde M."/>
            <person name="Galperin M.Y."/>
            <person name="Jogler C."/>
        </authorList>
    </citation>
    <scope>NUCLEOTIDE SEQUENCE [LARGE SCALE GENOMIC DNA]</scope>
    <source>
        <strain evidence="2 3">Mal64</strain>
    </source>
</reference>
<organism evidence="2 3">
    <name type="scientific">Pseudobythopirellula maris</name>
    <dbReference type="NCBI Taxonomy" id="2527991"/>
    <lineage>
        <taxon>Bacteria</taxon>
        <taxon>Pseudomonadati</taxon>
        <taxon>Planctomycetota</taxon>
        <taxon>Planctomycetia</taxon>
        <taxon>Pirellulales</taxon>
        <taxon>Lacipirellulaceae</taxon>
        <taxon>Pseudobythopirellula</taxon>
    </lineage>
</organism>
<accession>A0A5C5ZKP6</accession>
<feature type="region of interest" description="Disordered" evidence="1">
    <location>
        <begin position="32"/>
        <end position="54"/>
    </location>
</feature>
<feature type="region of interest" description="Disordered" evidence="1">
    <location>
        <begin position="158"/>
        <end position="224"/>
    </location>
</feature>
<dbReference type="EMBL" id="SJPQ01000003">
    <property type="protein sequence ID" value="TWT87736.1"/>
    <property type="molecule type" value="Genomic_DNA"/>
</dbReference>
<feature type="compositionally biased region" description="Low complexity" evidence="1">
    <location>
        <begin position="187"/>
        <end position="212"/>
    </location>
</feature>
<feature type="compositionally biased region" description="Polar residues" evidence="1">
    <location>
        <begin position="160"/>
        <end position="186"/>
    </location>
</feature>
<dbReference type="PROSITE" id="PS51257">
    <property type="entry name" value="PROKAR_LIPOPROTEIN"/>
    <property type="match status" value="1"/>
</dbReference>
<dbReference type="Proteomes" id="UP000315440">
    <property type="component" value="Unassembled WGS sequence"/>
</dbReference>